<organism evidence="2 3">
    <name type="scientific">Caerostris darwini</name>
    <dbReference type="NCBI Taxonomy" id="1538125"/>
    <lineage>
        <taxon>Eukaryota</taxon>
        <taxon>Metazoa</taxon>
        <taxon>Ecdysozoa</taxon>
        <taxon>Arthropoda</taxon>
        <taxon>Chelicerata</taxon>
        <taxon>Arachnida</taxon>
        <taxon>Araneae</taxon>
        <taxon>Araneomorphae</taxon>
        <taxon>Entelegynae</taxon>
        <taxon>Araneoidea</taxon>
        <taxon>Araneidae</taxon>
        <taxon>Caerostris</taxon>
    </lineage>
</organism>
<accession>A0AAV4MTW0</accession>
<sequence length="99" mass="11186">METQGDATVRLSWKRDRKRRKRLFPTWSIGCYFLGVGKLIGSFGGFLFTVVLGGVENSCRGRDEPCFVEGGEGLWDNLSMSKFPFDYLGFVFRGESCLV</sequence>
<feature type="transmembrane region" description="Helical" evidence="1">
    <location>
        <begin position="24"/>
        <end position="52"/>
    </location>
</feature>
<dbReference type="AlphaFoldDB" id="A0AAV4MTW0"/>
<evidence type="ECO:0000313" key="3">
    <source>
        <dbReference type="Proteomes" id="UP001054837"/>
    </source>
</evidence>
<dbReference type="Proteomes" id="UP001054837">
    <property type="component" value="Unassembled WGS sequence"/>
</dbReference>
<protein>
    <recommendedName>
        <fullName evidence="4">Transmembrane protein</fullName>
    </recommendedName>
</protein>
<keyword evidence="3" id="KW-1185">Reference proteome</keyword>
<evidence type="ECO:0008006" key="4">
    <source>
        <dbReference type="Google" id="ProtNLM"/>
    </source>
</evidence>
<keyword evidence="1" id="KW-0812">Transmembrane</keyword>
<name>A0AAV4MTW0_9ARAC</name>
<dbReference type="EMBL" id="BPLQ01000822">
    <property type="protein sequence ID" value="GIX75426.1"/>
    <property type="molecule type" value="Genomic_DNA"/>
</dbReference>
<evidence type="ECO:0000256" key="1">
    <source>
        <dbReference type="SAM" id="Phobius"/>
    </source>
</evidence>
<reference evidence="2 3" key="1">
    <citation type="submission" date="2021-06" db="EMBL/GenBank/DDBJ databases">
        <title>Caerostris darwini draft genome.</title>
        <authorList>
            <person name="Kono N."/>
            <person name="Arakawa K."/>
        </authorList>
    </citation>
    <scope>NUCLEOTIDE SEQUENCE [LARGE SCALE GENOMIC DNA]</scope>
</reference>
<keyword evidence="1" id="KW-1133">Transmembrane helix</keyword>
<keyword evidence="1" id="KW-0472">Membrane</keyword>
<evidence type="ECO:0000313" key="2">
    <source>
        <dbReference type="EMBL" id="GIX75426.1"/>
    </source>
</evidence>
<proteinExistence type="predicted"/>
<gene>
    <name evidence="2" type="ORF">CDAR_612021</name>
</gene>
<comment type="caution">
    <text evidence="2">The sequence shown here is derived from an EMBL/GenBank/DDBJ whole genome shotgun (WGS) entry which is preliminary data.</text>
</comment>